<dbReference type="AlphaFoldDB" id="A0A0J8URX0"/>
<gene>
    <name evidence="3" type="ORF">CIHG_08223</name>
</gene>
<protein>
    <recommendedName>
        <fullName evidence="5">Autophagy-related protein 27</fullName>
    </recommendedName>
</protein>
<evidence type="ECO:0008006" key="5">
    <source>
        <dbReference type="Google" id="ProtNLM"/>
    </source>
</evidence>
<accession>A0A0J8URX0</accession>
<dbReference type="VEuPathDB" id="FungiDB:CIHG_08223"/>
<sequence>MMSLHRICLAVLAVVPCATIAAEICAGITCRSPHLGYDGALRHPNATGNFTVDAFLFDSADAGRKVVRDGRDHDLDHEHGDDDHDDDDDDRDRDDYDDDGDEEDWTWYTRLMDVNVSETENIVHQSFELYGRLRIDRGHDGHDDIAVPRNVCAVVLQPVDKKSENEDGDCSSVFRDDKIREMEDELRSAVGRVHGRGLNKSPCGEVRGFNFDIAGDILSSNNITSDIRDRRLIAQYLFIQSSDPHSRDDAGSYIATLNKITPIFLLSYPSSLPTRSWPSGDMSDLIQTRLTCVWARDIAKGSPGPDPGPGRGDGDTGGDKGGAMRLGSGEGAKWTLILAGLGWFVSWHYFQNRFTQRQLFGPYL</sequence>
<dbReference type="EMBL" id="DS017021">
    <property type="protein sequence ID" value="KMU90413.1"/>
    <property type="molecule type" value="Genomic_DNA"/>
</dbReference>
<reference evidence="4" key="1">
    <citation type="journal article" date="2010" name="Genome Res.">
        <title>Population genomic sequencing of Coccidioides fungi reveals recent hybridization and transposon control.</title>
        <authorList>
            <person name="Neafsey D.E."/>
            <person name="Barker B.M."/>
            <person name="Sharpton T.J."/>
            <person name="Stajich J.E."/>
            <person name="Park D.J."/>
            <person name="Whiston E."/>
            <person name="Hung C.-Y."/>
            <person name="McMahan C."/>
            <person name="White J."/>
            <person name="Sykes S."/>
            <person name="Heiman D."/>
            <person name="Young S."/>
            <person name="Zeng Q."/>
            <person name="Abouelleil A."/>
            <person name="Aftuck L."/>
            <person name="Bessette D."/>
            <person name="Brown A."/>
            <person name="FitzGerald M."/>
            <person name="Lui A."/>
            <person name="Macdonald J.P."/>
            <person name="Priest M."/>
            <person name="Orbach M.J."/>
            <person name="Galgiani J.N."/>
            <person name="Kirkland T.N."/>
            <person name="Cole G.T."/>
            <person name="Birren B.W."/>
            <person name="Henn M.R."/>
            <person name="Taylor J.W."/>
            <person name="Rounsley S.D."/>
        </authorList>
    </citation>
    <scope>NUCLEOTIDE SEQUENCE [LARGE SCALE GENOMIC DNA]</scope>
    <source>
        <strain evidence="4">H538.4</strain>
    </source>
</reference>
<feature type="compositionally biased region" description="Acidic residues" evidence="1">
    <location>
        <begin position="83"/>
        <end position="100"/>
    </location>
</feature>
<evidence type="ECO:0000313" key="3">
    <source>
        <dbReference type="EMBL" id="KMU90413.1"/>
    </source>
</evidence>
<evidence type="ECO:0000313" key="4">
    <source>
        <dbReference type="Proteomes" id="UP000054563"/>
    </source>
</evidence>
<evidence type="ECO:0000256" key="1">
    <source>
        <dbReference type="SAM" id="MobiDB-lite"/>
    </source>
</evidence>
<feature type="chain" id="PRO_5005310150" description="Autophagy-related protein 27" evidence="2">
    <location>
        <begin position="22"/>
        <end position="364"/>
    </location>
</feature>
<organism evidence="3 4">
    <name type="scientific">Coccidioides immitis H538.4</name>
    <dbReference type="NCBI Taxonomy" id="396776"/>
    <lineage>
        <taxon>Eukaryota</taxon>
        <taxon>Fungi</taxon>
        <taxon>Dikarya</taxon>
        <taxon>Ascomycota</taxon>
        <taxon>Pezizomycotina</taxon>
        <taxon>Eurotiomycetes</taxon>
        <taxon>Eurotiomycetidae</taxon>
        <taxon>Onygenales</taxon>
        <taxon>Onygenaceae</taxon>
        <taxon>Coccidioides</taxon>
    </lineage>
</organism>
<feature type="signal peptide" evidence="2">
    <location>
        <begin position="1"/>
        <end position="21"/>
    </location>
</feature>
<feature type="region of interest" description="Disordered" evidence="1">
    <location>
        <begin position="71"/>
        <end position="100"/>
    </location>
</feature>
<dbReference type="Proteomes" id="UP000054563">
    <property type="component" value="Unassembled WGS sequence"/>
</dbReference>
<keyword evidence="2" id="KW-0732">Signal</keyword>
<dbReference type="OrthoDB" id="10580683at2759"/>
<feature type="region of interest" description="Disordered" evidence="1">
    <location>
        <begin position="300"/>
        <end position="324"/>
    </location>
</feature>
<evidence type="ECO:0000256" key="2">
    <source>
        <dbReference type="SAM" id="SignalP"/>
    </source>
</evidence>
<dbReference type="STRING" id="396776.A0A0J8URX0"/>
<proteinExistence type="predicted"/>
<name>A0A0J8URX0_COCIT</name>
<feature type="compositionally biased region" description="Basic and acidic residues" evidence="1">
    <location>
        <begin position="71"/>
        <end position="82"/>
    </location>
</feature>
<dbReference type="eggNOG" id="ENOG502T4X2">
    <property type="taxonomic scope" value="Eukaryota"/>
</dbReference>